<evidence type="ECO:0000256" key="2">
    <source>
        <dbReference type="ARBA" id="ARBA00001947"/>
    </source>
</evidence>
<evidence type="ECO:0000259" key="8">
    <source>
        <dbReference type="Pfam" id="PF07687"/>
    </source>
</evidence>
<evidence type="ECO:0000256" key="5">
    <source>
        <dbReference type="ARBA" id="ARBA00022801"/>
    </source>
</evidence>
<comment type="similarity">
    <text evidence="3">Belongs to the peptidase M20A family.</text>
</comment>
<dbReference type="EMBL" id="CP000909">
    <property type="protein sequence ID" value="ABY35839.1"/>
    <property type="molecule type" value="Genomic_DNA"/>
</dbReference>
<feature type="domain" description="Peptidase M20 dimerisation" evidence="8">
    <location>
        <begin position="204"/>
        <end position="320"/>
    </location>
</feature>
<keyword evidence="4" id="KW-0479">Metal-binding</keyword>
<dbReference type="STRING" id="324602.Caur_2633"/>
<keyword evidence="10" id="KW-1185">Reference proteome</keyword>
<dbReference type="Gene3D" id="3.30.70.360">
    <property type="match status" value="1"/>
</dbReference>
<evidence type="ECO:0000256" key="4">
    <source>
        <dbReference type="ARBA" id="ARBA00022723"/>
    </source>
</evidence>
<comment type="cofactor">
    <cofactor evidence="1">
        <name>Co(2+)</name>
        <dbReference type="ChEBI" id="CHEBI:48828"/>
    </cofactor>
</comment>
<protein>
    <submittedName>
        <fullName evidence="9">Acetylornithine deacetylase or succinyl-diaminopimelate desuccinylase</fullName>
    </submittedName>
</protein>
<dbReference type="CDD" id="cd03895">
    <property type="entry name" value="M20_ArgE_DapE-like"/>
    <property type="match status" value="1"/>
</dbReference>
<keyword evidence="6" id="KW-0862">Zinc</keyword>
<dbReference type="Pfam" id="PF01546">
    <property type="entry name" value="Peptidase_M20"/>
    <property type="match status" value="1"/>
</dbReference>
<dbReference type="Gene3D" id="3.40.630.10">
    <property type="entry name" value="Zn peptidases"/>
    <property type="match status" value="1"/>
</dbReference>
<dbReference type="EnsemblBacteria" id="ABY35839">
    <property type="protein sequence ID" value="ABY35839"/>
    <property type="gene ID" value="Caur_2633"/>
</dbReference>
<dbReference type="HOGENOM" id="CLU_021802_0_2_0"/>
<dbReference type="PATRIC" id="fig|324602.8.peg.2968"/>
<dbReference type="InParanoid" id="A9WIW2"/>
<comment type="cofactor">
    <cofactor evidence="2">
        <name>Zn(2+)</name>
        <dbReference type="ChEBI" id="CHEBI:29105"/>
    </cofactor>
</comment>
<sequence>MQHLHPIEQRVLSAINDDGLLKALADLVSIPSLDGTTAENEAQEAVAALLQSQSMTVDRWEIDLPRLYAHPDCSWEVPRERALGVVGILGEDRGGRSLIFNGHVDVVPAGDRRLWHSDPWQATIVNGRVYGRGALDMKGGLCCAIFAARAIAAAGVRLRGRLVIQSVIGEEDGGLGTLAAILRGHTADAAIVAEPTELKVAPAQAGAHNFRLTVYGAAAHGCVREEGVSAIEKFAPLHQAIIALERTRNERLRAADSSGLFSRYRTPNAICIGVVRAGEWASSEAEQLVAEGRYGIGVGEDPAIARTELEQTVAAAAAQDPWLRDHPPMLEWWGGRFDPASTPMDSPVVQTLAACDQAVRGTPATFEGMTYGADMRLLVNVGGIPTVLYGPGDVRNAHRPNESVAIVDLQTATRVLALTALRFCGYDEE</sequence>
<dbReference type="InterPro" id="IPR050072">
    <property type="entry name" value="Peptidase_M20A"/>
</dbReference>
<dbReference type="Pfam" id="PF07687">
    <property type="entry name" value="M20_dimer"/>
    <property type="match status" value="1"/>
</dbReference>
<dbReference type="GO" id="GO:0016787">
    <property type="term" value="F:hydrolase activity"/>
    <property type="evidence" value="ECO:0007669"/>
    <property type="project" value="UniProtKB-KW"/>
</dbReference>
<dbReference type="GO" id="GO:0046872">
    <property type="term" value="F:metal ion binding"/>
    <property type="evidence" value="ECO:0007669"/>
    <property type="project" value="UniProtKB-KW"/>
</dbReference>
<keyword evidence="7" id="KW-0170">Cobalt</keyword>
<evidence type="ECO:0000313" key="9">
    <source>
        <dbReference type="EMBL" id="ABY35839.1"/>
    </source>
</evidence>
<dbReference type="AlphaFoldDB" id="A9WIW2"/>
<evidence type="ECO:0000256" key="6">
    <source>
        <dbReference type="ARBA" id="ARBA00022833"/>
    </source>
</evidence>
<dbReference type="eggNOG" id="COG0624">
    <property type="taxonomic scope" value="Bacteria"/>
</dbReference>
<dbReference type="InterPro" id="IPR011650">
    <property type="entry name" value="Peptidase_M20_dimer"/>
</dbReference>
<dbReference type="InterPro" id="IPR010182">
    <property type="entry name" value="ArgE/DapE"/>
</dbReference>
<dbReference type="SUPFAM" id="SSF55031">
    <property type="entry name" value="Bacterial exopeptidase dimerisation domain"/>
    <property type="match status" value="1"/>
</dbReference>
<evidence type="ECO:0000256" key="7">
    <source>
        <dbReference type="ARBA" id="ARBA00023285"/>
    </source>
</evidence>
<dbReference type="NCBIfam" id="TIGR01910">
    <property type="entry name" value="DapE-ArgE"/>
    <property type="match status" value="1"/>
</dbReference>
<reference evidence="10" key="1">
    <citation type="journal article" date="2011" name="BMC Genomics">
        <title>Complete genome sequence of the filamentous anoxygenic phototrophic bacterium Chloroflexus aurantiacus.</title>
        <authorList>
            <person name="Tang K.H."/>
            <person name="Barry K."/>
            <person name="Chertkov O."/>
            <person name="Dalin E."/>
            <person name="Han C.S."/>
            <person name="Hauser L.J."/>
            <person name="Honchak B.M."/>
            <person name="Karbach L.E."/>
            <person name="Land M.L."/>
            <person name="Lapidus A."/>
            <person name="Larimer F.W."/>
            <person name="Mikhailova N."/>
            <person name="Pitluck S."/>
            <person name="Pierson B.K."/>
            <person name="Blankenship R.E."/>
        </authorList>
    </citation>
    <scope>NUCLEOTIDE SEQUENCE [LARGE SCALE GENOMIC DNA]</scope>
    <source>
        <strain evidence="10">ATCC 29366 / DSM 635 / J-10-fl</strain>
    </source>
</reference>
<keyword evidence="5" id="KW-0378">Hydrolase</keyword>
<evidence type="ECO:0000313" key="10">
    <source>
        <dbReference type="Proteomes" id="UP000002008"/>
    </source>
</evidence>
<dbReference type="InterPro" id="IPR002933">
    <property type="entry name" value="Peptidase_M20"/>
</dbReference>
<dbReference type="Proteomes" id="UP000002008">
    <property type="component" value="Chromosome"/>
</dbReference>
<accession>A9WIW2</accession>
<dbReference type="PANTHER" id="PTHR43808">
    <property type="entry name" value="ACETYLORNITHINE DEACETYLASE"/>
    <property type="match status" value="1"/>
</dbReference>
<dbReference type="KEGG" id="cau:Caur_2633"/>
<dbReference type="FunCoup" id="A9WIW2">
    <property type="interactions" value="341"/>
</dbReference>
<dbReference type="InterPro" id="IPR033687">
    <property type="entry name" value="YodQ-like"/>
</dbReference>
<dbReference type="PANTHER" id="PTHR43808:SF25">
    <property type="entry name" value="PEPTIDASE M20 DIMERISATION DOMAIN-CONTAINING PROTEIN"/>
    <property type="match status" value="1"/>
</dbReference>
<evidence type="ECO:0000256" key="1">
    <source>
        <dbReference type="ARBA" id="ARBA00001941"/>
    </source>
</evidence>
<organism evidence="9 10">
    <name type="scientific">Chloroflexus aurantiacus (strain ATCC 29366 / DSM 635 / J-10-fl)</name>
    <dbReference type="NCBI Taxonomy" id="324602"/>
    <lineage>
        <taxon>Bacteria</taxon>
        <taxon>Bacillati</taxon>
        <taxon>Chloroflexota</taxon>
        <taxon>Chloroflexia</taxon>
        <taxon>Chloroflexales</taxon>
        <taxon>Chloroflexineae</taxon>
        <taxon>Chloroflexaceae</taxon>
        <taxon>Chloroflexus</taxon>
    </lineage>
</organism>
<proteinExistence type="inferred from homology"/>
<dbReference type="RefSeq" id="WP_012258492.1">
    <property type="nucleotide sequence ID" value="NC_010175.1"/>
</dbReference>
<name>A9WIW2_CHLAA</name>
<dbReference type="SUPFAM" id="SSF53187">
    <property type="entry name" value="Zn-dependent exopeptidases"/>
    <property type="match status" value="1"/>
</dbReference>
<dbReference type="InterPro" id="IPR036264">
    <property type="entry name" value="Bact_exopeptidase_dim_dom"/>
</dbReference>
<evidence type="ECO:0000256" key="3">
    <source>
        <dbReference type="ARBA" id="ARBA00006247"/>
    </source>
</evidence>
<gene>
    <name evidence="9" type="ordered locus">Caur_2633</name>
</gene>